<keyword evidence="3" id="KW-1185">Reference proteome</keyword>
<dbReference type="EMBL" id="JAWZYT010003588">
    <property type="protein sequence ID" value="KAK4297688.1"/>
    <property type="molecule type" value="Genomic_DNA"/>
</dbReference>
<sequence length="85" mass="9428">MYAHPSGPPGSQEETSLDEDGLKFTSRAISMLESRGLEDQGLYRLVGVSSKVNPSTPTRPRPTESREVNAGRYSRMGSENHYFSH</sequence>
<evidence type="ECO:0008006" key="4">
    <source>
        <dbReference type="Google" id="ProtNLM"/>
    </source>
</evidence>
<comment type="caution">
    <text evidence="2">The sequence shown here is derived from an EMBL/GenBank/DDBJ whole genome shotgun (WGS) entry which is preliminary data.</text>
</comment>
<organism evidence="2 3">
    <name type="scientific">Petrolisthes manimaculis</name>
    <dbReference type="NCBI Taxonomy" id="1843537"/>
    <lineage>
        <taxon>Eukaryota</taxon>
        <taxon>Metazoa</taxon>
        <taxon>Ecdysozoa</taxon>
        <taxon>Arthropoda</taxon>
        <taxon>Crustacea</taxon>
        <taxon>Multicrustacea</taxon>
        <taxon>Malacostraca</taxon>
        <taxon>Eumalacostraca</taxon>
        <taxon>Eucarida</taxon>
        <taxon>Decapoda</taxon>
        <taxon>Pleocyemata</taxon>
        <taxon>Anomura</taxon>
        <taxon>Galatheoidea</taxon>
        <taxon>Porcellanidae</taxon>
        <taxon>Petrolisthes</taxon>
    </lineage>
</organism>
<proteinExistence type="predicted"/>
<gene>
    <name evidence="2" type="ORF">Pmani_029923</name>
</gene>
<reference evidence="2" key="1">
    <citation type="submission" date="2023-11" db="EMBL/GenBank/DDBJ databases">
        <title>Genome assemblies of two species of porcelain crab, Petrolisthes cinctipes and Petrolisthes manimaculis (Anomura: Porcellanidae).</title>
        <authorList>
            <person name="Angst P."/>
        </authorList>
    </citation>
    <scope>NUCLEOTIDE SEQUENCE</scope>
    <source>
        <strain evidence="2">PB745_02</strain>
        <tissue evidence="2">Gill</tissue>
    </source>
</reference>
<dbReference type="Proteomes" id="UP001292094">
    <property type="component" value="Unassembled WGS sequence"/>
</dbReference>
<protein>
    <recommendedName>
        <fullName evidence="4">Rho-GAP domain-containing protein</fullName>
    </recommendedName>
</protein>
<evidence type="ECO:0000256" key="1">
    <source>
        <dbReference type="SAM" id="MobiDB-lite"/>
    </source>
</evidence>
<accession>A0AAE1NX44</accession>
<feature type="region of interest" description="Disordered" evidence="1">
    <location>
        <begin position="1"/>
        <end position="21"/>
    </location>
</feature>
<name>A0AAE1NX44_9EUCA</name>
<evidence type="ECO:0000313" key="3">
    <source>
        <dbReference type="Proteomes" id="UP001292094"/>
    </source>
</evidence>
<feature type="region of interest" description="Disordered" evidence="1">
    <location>
        <begin position="48"/>
        <end position="85"/>
    </location>
</feature>
<evidence type="ECO:0000313" key="2">
    <source>
        <dbReference type="EMBL" id="KAK4297688.1"/>
    </source>
</evidence>
<dbReference type="AlphaFoldDB" id="A0AAE1NX44"/>